<gene>
    <name evidence="2" type="ORF">RchiOBHm_Chr1g0333901</name>
</gene>
<dbReference type="InterPro" id="IPR029063">
    <property type="entry name" value="SAM-dependent_MTases_sf"/>
</dbReference>
<keyword evidence="2" id="KW-0808">Transferase</keyword>
<dbReference type="SUPFAM" id="SSF53335">
    <property type="entry name" value="S-adenosyl-L-methionine-dependent methyltransferases"/>
    <property type="match status" value="1"/>
</dbReference>
<evidence type="ECO:0000313" key="3">
    <source>
        <dbReference type="Proteomes" id="UP000238479"/>
    </source>
</evidence>
<proteinExistence type="predicted"/>
<dbReference type="GO" id="GO:0032259">
    <property type="term" value="P:methylation"/>
    <property type="evidence" value="ECO:0007669"/>
    <property type="project" value="UniProtKB-KW"/>
</dbReference>
<feature type="chain" id="PRO_5015151463" evidence="1">
    <location>
        <begin position="28"/>
        <end position="192"/>
    </location>
</feature>
<dbReference type="AlphaFoldDB" id="A0A2P6SC86"/>
<reference evidence="2 3" key="1">
    <citation type="journal article" date="2018" name="Nat. Genet.">
        <title>The Rosa genome provides new insights in the design of modern roses.</title>
        <authorList>
            <person name="Bendahmane M."/>
        </authorList>
    </citation>
    <scope>NUCLEOTIDE SEQUENCE [LARGE SCALE GENOMIC DNA]</scope>
    <source>
        <strain evidence="3">cv. Old Blush</strain>
    </source>
</reference>
<protein>
    <submittedName>
        <fullName evidence="2">Putative S-adenosyl-L-methionine-dependent methyltransferase</fullName>
    </submittedName>
</protein>
<dbReference type="GO" id="GO:0008168">
    <property type="term" value="F:methyltransferase activity"/>
    <property type="evidence" value="ECO:0007669"/>
    <property type="project" value="UniProtKB-KW"/>
</dbReference>
<dbReference type="Proteomes" id="UP000238479">
    <property type="component" value="Chromosome 1"/>
</dbReference>
<sequence length="192" mass="21297">MRILARFWRNVLALWLVVRFQRGGSEGVSDLKARMPNLVEDRGAYVPKTGFGLDCVGIGLVEFRLDDSVVGVESDEEVLRVSWQYFGEHIKICVGDVLKVFDRLAGACEVEAGCDVGSANDVDTKFDVIMVDLDSTDARDGLIAPPLEFVRKHVLLSARSILSDNGILALNVIPPNTSIYKTLIHEFRDVFL</sequence>
<comment type="caution">
    <text evidence="2">The sequence shown here is derived from an EMBL/GenBank/DDBJ whole genome shotgun (WGS) entry which is preliminary data.</text>
</comment>
<name>A0A2P6SC86_ROSCH</name>
<dbReference type="Gramene" id="PRQ56267">
    <property type="protein sequence ID" value="PRQ56267"/>
    <property type="gene ID" value="RchiOBHm_Chr1g0333901"/>
</dbReference>
<keyword evidence="2" id="KW-0489">Methyltransferase</keyword>
<accession>A0A2P6SC86</accession>
<keyword evidence="1" id="KW-0732">Signal</keyword>
<dbReference type="EMBL" id="PDCK01000039">
    <property type="protein sequence ID" value="PRQ56267.1"/>
    <property type="molecule type" value="Genomic_DNA"/>
</dbReference>
<evidence type="ECO:0000313" key="2">
    <source>
        <dbReference type="EMBL" id="PRQ56267.1"/>
    </source>
</evidence>
<keyword evidence="3" id="KW-1185">Reference proteome</keyword>
<dbReference type="Gene3D" id="3.40.50.150">
    <property type="entry name" value="Vaccinia Virus protein VP39"/>
    <property type="match status" value="1"/>
</dbReference>
<feature type="signal peptide" evidence="1">
    <location>
        <begin position="1"/>
        <end position="27"/>
    </location>
</feature>
<organism evidence="2 3">
    <name type="scientific">Rosa chinensis</name>
    <name type="common">China rose</name>
    <dbReference type="NCBI Taxonomy" id="74649"/>
    <lineage>
        <taxon>Eukaryota</taxon>
        <taxon>Viridiplantae</taxon>
        <taxon>Streptophyta</taxon>
        <taxon>Embryophyta</taxon>
        <taxon>Tracheophyta</taxon>
        <taxon>Spermatophyta</taxon>
        <taxon>Magnoliopsida</taxon>
        <taxon>eudicotyledons</taxon>
        <taxon>Gunneridae</taxon>
        <taxon>Pentapetalae</taxon>
        <taxon>rosids</taxon>
        <taxon>fabids</taxon>
        <taxon>Rosales</taxon>
        <taxon>Rosaceae</taxon>
        <taxon>Rosoideae</taxon>
        <taxon>Rosoideae incertae sedis</taxon>
        <taxon>Rosa</taxon>
    </lineage>
</organism>
<dbReference type="OMA" id="GEHIKIC"/>
<dbReference type="STRING" id="74649.A0A2P6SC86"/>
<evidence type="ECO:0000256" key="1">
    <source>
        <dbReference type="SAM" id="SignalP"/>
    </source>
</evidence>